<organism evidence="1 2">
    <name type="scientific">Leptospira meyeri</name>
    <dbReference type="NCBI Taxonomy" id="29508"/>
    <lineage>
        <taxon>Bacteria</taxon>
        <taxon>Pseudomonadati</taxon>
        <taxon>Spirochaetota</taxon>
        <taxon>Spirochaetia</taxon>
        <taxon>Leptospirales</taxon>
        <taxon>Leptospiraceae</taxon>
        <taxon>Leptospira</taxon>
    </lineage>
</organism>
<comment type="caution">
    <text evidence="1">The sequence shown here is derived from an EMBL/GenBank/DDBJ whole genome shotgun (WGS) entry which is preliminary data.</text>
</comment>
<dbReference type="STRING" id="1193051.LEP1GSC017_1342"/>
<dbReference type="EMBL" id="SORO01000001">
    <property type="protein sequence ID" value="TDY73626.1"/>
    <property type="molecule type" value="Genomic_DNA"/>
</dbReference>
<dbReference type="OrthoDB" id="317555at2"/>
<dbReference type="Proteomes" id="UP000294684">
    <property type="component" value="Unassembled WGS sequence"/>
</dbReference>
<dbReference type="GeneID" id="79827946"/>
<sequence length="380" mass="44666">MKNWFISLIFLTSTSLFPESYEEDVIHSIESIRTIRTSEDKTEIENFNSLMDSNWKKFSEKKSTSLPIIRTKLKNELSSKSPNQMILLDLSWYLALSNPEKEEIDLIEKAYETIDFQSPIIIQNTQQYFRLALFLSEKKIPNFLYSIDKRFLQNETKSFFIPQHVTMVDAHAQRTHLYGVYGDQSVPHLLKMLKTETDAKLRQSITSILRRICTPDCANDIYTMLETENDHLTFVNETYILLDNVGPIGKELYLKLKPKSLSKETENYFFSEQNYVKNQSYDFFIGKLKKKYGESSNDFSDSKLMTEIEKMIQNKGESHTIHPLDFFSNSIDKQILINKLIEARRKCFLRINHHGMQDIDINNFILNTLYYKEQIPNESN</sequence>
<evidence type="ECO:0008006" key="3">
    <source>
        <dbReference type="Google" id="ProtNLM"/>
    </source>
</evidence>
<keyword evidence="2" id="KW-1185">Reference proteome</keyword>
<evidence type="ECO:0000313" key="1">
    <source>
        <dbReference type="EMBL" id="TDY73626.1"/>
    </source>
</evidence>
<dbReference type="AlphaFoldDB" id="A0A4R8N2Z2"/>
<reference evidence="1 2" key="1">
    <citation type="submission" date="2019-03" db="EMBL/GenBank/DDBJ databases">
        <title>Genomic Encyclopedia of Archaeal and Bacterial Type Strains, Phase II (KMG-II): from individual species to whole genera.</title>
        <authorList>
            <person name="Goeker M."/>
        </authorList>
    </citation>
    <scope>NUCLEOTIDE SEQUENCE [LARGE SCALE GENOMIC DNA]</scope>
    <source>
        <strain evidence="1 2">DSM 21537</strain>
    </source>
</reference>
<gene>
    <name evidence="1" type="ORF">CLV96_2662</name>
</gene>
<accession>A0A4R8N2Z2</accession>
<proteinExistence type="predicted"/>
<name>A0A4R8N2Z2_LEPME</name>
<dbReference type="RefSeq" id="WP_004787500.1">
    <property type="nucleotide sequence ID" value="NZ_SORO01000001.1"/>
</dbReference>
<evidence type="ECO:0000313" key="2">
    <source>
        <dbReference type="Proteomes" id="UP000294684"/>
    </source>
</evidence>
<protein>
    <recommendedName>
        <fullName evidence="3">HEAT repeat domain-containing protein</fullName>
    </recommendedName>
</protein>